<accession>A0A367EAR5</accession>
<keyword evidence="1" id="KW-0804">Transcription</keyword>
<keyword evidence="1" id="KW-0238">DNA-binding</keyword>
<keyword evidence="1" id="KW-0805">Transcription regulation</keyword>
<dbReference type="SUPFAM" id="SSF55797">
    <property type="entry name" value="PR-1-like"/>
    <property type="match status" value="1"/>
</dbReference>
<evidence type="ECO:0000313" key="6">
    <source>
        <dbReference type="EMBL" id="RCG14879.1"/>
    </source>
</evidence>
<evidence type="ECO:0000259" key="4">
    <source>
        <dbReference type="Pfam" id="PF00188"/>
    </source>
</evidence>
<keyword evidence="3" id="KW-0812">Transmembrane</keyword>
<evidence type="ECO:0000313" key="7">
    <source>
        <dbReference type="Proteomes" id="UP000253507"/>
    </source>
</evidence>
<feature type="transmembrane region" description="Helical" evidence="3">
    <location>
        <begin position="312"/>
        <end position="331"/>
    </location>
</feature>
<organism evidence="6 7">
    <name type="scientific">Streptomyces reniochalinae</name>
    <dbReference type="NCBI Taxonomy" id="2250578"/>
    <lineage>
        <taxon>Bacteria</taxon>
        <taxon>Bacillati</taxon>
        <taxon>Actinomycetota</taxon>
        <taxon>Actinomycetes</taxon>
        <taxon>Kitasatosporales</taxon>
        <taxon>Streptomycetaceae</taxon>
        <taxon>Streptomyces</taxon>
    </lineage>
</organism>
<evidence type="ECO:0000256" key="3">
    <source>
        <dbReference type="SAM" id="Phobius"/>
    </source>
</evidence>
<keyword evidence="3" id="KW-0472">Membrane</keyword>
<comment type="similarity">
    <text evidence="1">Belongs to the sigma-70 factor family. ECF subfamily.</text>
</comment>
<dbReference type="PROSITE" id="PS01063">
    <property type="entry name" value="SIGMA70_ECF"/>
    <property type="match status" value="1"/>
</dbReference>
<dbReference type="PANTHER" id="PTHR31157">
    <property type="entry name" value="SCP DOMAIN-CONTAINING PROTEIN"/>
    <property type="match status" value="1"/>
</dbReference>
<sequence>MSSEPQYALVRAAQAGDQQARDRLTAAYLPLVYNIVGRALNGHADTDDVVQETMLRVLDGLGGLRSPESFRSWLVAIAMNQVRGYWRRYGAEAAPPVSLEDTRAAPPVEDFVDATVLRLGLSGQRHETARATRWLDEDDRTLLSLWWLEAAGQLTRAEVAAAMELSAQHTAVRVRRMKDRLETARVVVRALAAEPPCARLESISSGWDGVPSPLWRKRLARHTRDCAVCSGRSSDLVPAERLLVGLALVPVVATAAASGTPDAVTHGMACAHHSVQAPAGAASSRSSSAGPATAPGAGRALRRRRARRRRRVTGLVAAAVVLSTGAGIVHLTTGPEGDDDGERSPDVAARAERAPSTHSPSPKPSSSRTGASPSASPTAPSASPSRTAEKSAKPRSSTPPSRPGTRPSTRTPASTPRGPSQEVAALVNEERAKKGCGPVRTNSELDAAAAGHSADMAARDFFDHTNPDGADPGARITAAGYRWSTYGENIAKGQTSPEQVMKSWMDSPGHRANILNCSFKEMGLGLRQGQGGPWWTQAFGAR</sequence>
<proteinExistence type="inferred from homology"/>
<dbReference type="Gene3D" id="3.40.33.10">
    <property type="entry name" value="CAP"/>
    <property type="match status" value="1"/>
</dbReference>
<feature type="compositionally biased region" description="Low complexity" evidence="2">
    <location>
        <begin position="356"/>
        <end position="386"/>
    </location>
</feature>
<dbReference type="GO" id="GO:0016987">
    <property type="term" value="F:sigma factor activity"/>
    <property type="evidence" value="ECO:0007669"/>
    <property type="project" value="UniProtKB-KW"/>
</dbReference>
<dbReference type="Pfam" id="PF04542">
    <property type="entry name" value="Sigma70_r2"/>
    <property type="match status" value="1"/>
</dbReference>
<evidence type="ECO:0000259" key="5">
    <source>
        <dbReference type="Pfam" id="PF04542"/>
    </source>
</evidence>
<feature type="compositionally biased region" description="Basic and acidic residues" evidence="2">
    <location>
        <begin position="342"/>
        <end position="355"/>
    </location>
</feature>
<reference evidence="6 7" key="1">
    <citation type="submission" date="2018-06" db="EMBL/GenBank/DDBJ databases">
        <title>Streptomyces reniochalinae sp. nov. and Streptomyces diacarnus sp. nov. from marine sponges.</title>
        <authorList>
            <person name="Li L."/>
        </authorList>
    </citation>
    <scope>NUCLEOTIDE SEQUENCE [LARGE SCALE GENOMIC DNA]</scope>
    <source>
        <strain evidence="6 7">LHW50302</strain>
    </source>
</reference>
<dbReference type="GO" id="GO:0003677">
    <property type="term" value="F:DNA binding"/>
    <property type="evidence" value="ECO:0007669"/>
    <property type="project" value="UniProtKB-KW"/>
</dbReference>
<dbReference type="InterPro" id="IPR014284">
    <property type="entry name" value="RNA_pol_sigma-70_dom"/>
</dbReference>
<dbReference type="SUPFAM" id="SSF88946">
    <property type="entry name" value="Sigma2 domain of RNA polymerase sigma factors"/>
    <property type="match status" value="1"/>
</dbReference>
<dbReference type="OrthoDB" id="8611574at2"/>
<feature type="compositionally biased region" description="Low complexity" evidence="2">
    <location>
        <begin position="277"/>
        <end position="299"/>
    </location>
</feature>
<evidence type="ECO:0000256" key="1">
    <source>
        <dbReference type="RuleBase" id="RU000716"/>
    </source>
</evidence>
<gene>
    <name evidence="6" type="ORF">DQ392_27770</name>
</gene>
<dbReference type="RefSeq" id="WP_114018444.1">
    <property type="nucleotide sequence ID" value="NZ_QOIM01000042.1"/>
</dbReference>
<dbReference type="InterPro" id="IPR013325">
    <property type="entry name" value="RNA_pol_sigma_r2"/>
</dbReference>
<dbReference type="InterPro" id="IPR014044">
    <property type="entry name" value="CAP_dom"/>
</dbReference>
<dbReference type="EMBL" id="QOIM01000042">
    <property type="protein sequence ID" value="RCG14879.1"/>
    <property type="molecule type" value="Genomic_DNA"/>
</dbReference>
<feature type="region of interest" description="Disordered" evidence="2">
    <location>
        <begin position="329"/>
        <end position="422"/>
    </location>
</feature>
<keyword evidence="7" id="KW-1185">Reference proteome</keyword>
<dbReference type="PANTHER" id="PTHR31157:SF1">
    <property type="entry name" value="SCP DOMAIN-CONTAINING PROTEIN"/>
    <property type="match status" value="1"/>
</dbReference>
<dbReference type="AlphaFoldDB" id="A0A367EAR5"/>
<comment type="caution">
    <text evidence="6">The sequence shown here is derived from an EMBL/GenBank/DDBJ whole genome shotgun (WGS) entry which is preliminary data.</text>
</comment>
<name>A0A367EAR5_9ACTN</name>
<dbReference type="InterPro" id="IPR035940">
    <property type="entry name" value="CAP_sf"/>
</dbReference>
<dbReference type="InterPro" id="IPR007627">
    <property type="entry name" value="RNA_pol_sigma70_r2"/>
</dbReference>
<keyword evidence="1" id="KW-0731">Sigma factor</keyword>
<dbReference type="Pfam" id="PF00188">
    <property type="entry name" value="CAP"/>
    <property type="match status" value="1"/>
</dbReference>
<dbReference type="CDD" id="cd05379">
    <property type="entry name" value="CAP_bacterial"/>
    <property type="match status" value="1"/>
</dbReference>
<feature type="compositionally biased region" description="Basic residues" evidence="2">
    <location>
        <begin position="300"/>
        <end position="310"/>
    </location>
</feature>
<dbReference type="Proteomes" id="UP000253507">
    <property type="component" value="Unassembled WGS sequence"/>
</dbReference>
<feature type="region of interest" description="Disordered" evidence="2">
    <location>
        <begin position="276"/>
        <end position="310"/>
    </location>
</feature>
<feature type="domain" description="SCP" evidence="4">
    <location>
        <begin position="426"/>
        <end position="539"/>
    </location>
</feature>
<evidence type="ECO:0000256" key="2">
    <source>
        <dbReference type="SAM" id="MobiDB-lite"/>
    </source>
</evidence>
<dbReference type="GO" id="GO:0006352">
    <property type="term" value="P:DNA-templated transcription initiation"/>
    <property type="evidence" value="ECO:0007669"/>
    <property type="project" value="InterPro"/>
</dbReference>
<protein>
    <recommendedName>
        <fullName evidence="1">RNA polymerase sigma factor</fullName>
    </recommendedName>
</protein>
<keyword evidence="3" id="KW-1133">Transmembrane helix</keyword>
<dbReference type="InterPro" id="IPR000838">
    <property type="entry name" value="RNA_pol_sigma70_ECF_CS"/>
</dbReference>
<dbReference type="NCBIfam" id="TIGR02937">
    <property type="entry name" value="sigma70-ECF"/>
    <property type="match status" value="1"/>
</dbReference>
<feature type="compositionally biased region" description="Low complexity" evidence="2">
    <location>
        <begin position="394"/>
        <end position="420"/>
    </location>
</feature>
<dbReference type="Gene3D" id="1.10.1740.10">
    <property type="match status" value="1"/>
</dbReference>
<feature type="domain" description="RNA polymerase sigma-70 region 2" evidence="5">
    <location>
        <begin position="26"/>
        <end position="89"/>
    </location>
</feature>